<dbReference type="InterPro" id="IPR003615">
    <property type="entry name" value="HNH_nuc"/>
</dbReference>
<gene>
    <name evidence="2" type="ORF">HUB98_06180</name>
</gene>
<evidence type="ECO:0000259" key="1">
    <source>
        <dbReference type="Pfam" id="PF01844"/>
    </source>
</evidence>
<dbReference type="RefSeq" id="WP_110894748.1">
    <property type="nucleotide sequence ID" value="NZ_CP054614.1"/>
</dbReference>
<sequence length="220" mass="26624">MKEALRIINFSEAKECKDCKEEKLLNEFYSQKKYSKRRGNWIYYDPVCKVCRINRQVDWQGGNREYYLTKMKYYNSNLSDKSISTIKESNKKRKAAGKEKDWQRKNPDKLKLYSSKKHKHEITKEEWEACLDYFEWSCAYCGFDYFVHLNNFGQQLHKDHVNHDGNNFIDNCAPACRECNSSKHDRDFIEWYNPLNKIFTLERLERIINWVKSDWMTSTE</sequence>
<dbReference type="CDD" id="cd00085">
    <property type="entry name" value="HNHc"/>
    <property type="match status" value="1"/>
</dbReference>
<keyword evidence="2" id="KW-0378">Hydrolase</keyword>
<dbReference type="EMBL" id="CP054614">
    <property type="protein sequence ID" value="QKS55968.1"/>
    <property type="molecule type" value="Genomic_DNA"/>
</dbReference>
<feature type="domain" description="HNH" evidence="1">
    <location>
        <begin position="138"/>
        <end position="186"/>
    </location>
</feature>
<dbReference type="Gene3D" id="1.10.30.50">
    <property type="match status" value="1"/>
</dbReference>
<accession>A0ABX6Q1A1</accession>
<keyword evidence="3" id="KW-1185">Reference proteome</keyword>
<dbReference type="InterPro" id="IPR002711">
    <property type="entry name" value="HNH"/>
</dbReference>
<dbReference type="Proteomes" id="UP000509327">
    <property type="component" value="Chromosome"/>
</dbReference>
<dbReference type="GO" id="GO:0004519">
    <property type="term" value="F:endonuclease activity"/>
    <property type="evidence" value="ECO:0007669"/>
    <property type="project" value="UniProtKB-KW"/>
</dbReference>
<keyword evidence="2" id="KW-0255">Endonuclease</keyword>
<reference evidence="2 3" key="1">
    <citation type="submission" date="2020-06" db="EMBL/GenBank/DDBJ databases">
        <title>Complete genome of Paenibacillus barcinonensis KACC11450.</title>
        <authorList>
            <person name="Kim M."/>
            <person name="Park Y.-J."/>
            <person name="Shin J.-H."/>
        </authorList>
    </citation>
    <scope>NUCLEOTIDE SEQUENCE [LARGE SCALE GENOMIC DNA]</scope>
    <source>
        <strain evidence="2 3">KACC11450</strain>
    </source>
</reference>
<proteinExistence type="predicted"/>
<keyword evidence="2" id="KW-0540">Nuclease</keyword>
<evidence type="ECO:0000313" key="2">
    <source>
        <dbReference type="EMBL" id="QKS55968.1"/>
    </source>
</evidence>
<evidence type="ECO:0000313" key="3">
    <source>
        <dbReference type="Proteomes" id="UP000509327"/>
    </source>
</evidence>
<protein>
    <submittedName>
        <fullName evidence="2">HNH endonuclease</fullName>
    </submittedName>
</protein>
<dbReference type="Pfam" id="PF01844">
    <property type="entry name" value="HNH"/>
    <property type="match status" value="1"/>
</dbReference>
<organism evidence="2 3">
    <name type="scientific">Paenibacillus barcinonensis</name>
    <dbReference type="NCBI Taxonomy" id="198119"/>
    <lineage>
        <taxon>Bacteria</taxon>
        <taxon>Bacillati</taxon>
        <taxon>Bacillota</taxon>
        <taxon>Bacilli</taxon>
        <taxon>Bacillales</taxon>
        <taxon>Paenibacillaceae</taxon>
        <taxon>Paenibacillus</taxon>
    </lineage>
</organism>
<name>A0ABX6Q1A1_PAEBA</name>